<keyword evidence="2" id="KW-0472">Membrane</keyword>
<dbReference type="SUPFAM" id="SSF56935">
    <property type="entry name" value="Porins"/>
    <property type="match status" value="1"/>
</dbReference>
<evidence type="ECO:0008006" key="6">
    <source>
        <dbReference type="Google" id="ProtNLM"/>
    </source>
</evidence>
<dbReference type="Pfam" id="PF01103">
    <property type="entry name" value="Omp85"/>
    <property type="match status" value="1"/>
</dbReference>
<gene>
    <name evidence="5" type="ORF">S03H2_57430</name>
</gene>
<feature type="domain" description="POTRA" evidence="4">
    <location>
        <begin position="2"/>
        <end position="62"/>
    </location>
</feature>
<dbReference type="EMBL" id="BARU01036809">
    <property type="protein sequence ID" value="GAH81212.1"/>
    <property type="molecule type" value="Genomic_DNA"/>
</dbReference>
<sequence>VRTKDKVIRREFGIFPGDVFDASEVGKGVSRLHALRYFKTIESTVAPGEEPDERNLILEVTESQTGSLIFGAGVSSNYGIIGLFQLSFDNFDIADWPRSFDDLLTGDAFVGAGQRLLLQWRPGTEQQQARVLFADPHIFDTGFSFSADFFLYERDQGDYDENRLGVRLALGRKITDRLSVRLTLRVEEVEIDEFGATPAPDVLAAAGTSDVRSLALGATYNRTDDVWQPSEGYRLSGTVEWSGDYLGSDWN</sequence>
<proteinExistence type="predicted"/>
<protein>
    <recommendedName>
        <fullName evidence="6">Bacterial surface antigen (D15) domain-containing protein</fullName>
    </recommendedName>
</protein>
<evidence type="ECO:0000313" key="5">
    <source>
        <dbReference type="EMBL" id="GAH81212.1"/>
    </source>
</evidence>
<dbReference type="InterPro" id="IPR010827">
    <property type="entry name" value="BamA/TamA_POTRA"/>
</dbReference>
<evidence type="ECO:0000259" key="4">
    <source>
        <dbReference type="Pfam" id="PF07244"/>
    </source>
</evidence>
<feature type="domain" description="Bacterial surface antigen (D15)" evidence="3">
    <location>
        <begin position="109"/>
        <end position="249"/>
    </location>
</feature>
<dbReference type="GO" id="GO:0019867">
    <property type="term" value="C:outer membrane"/>
    <property type="evidence" value="ECO:0007669"/>
    <property type="project" value="InterPro"/>
</dbReference>
<evidence type="ECO:0000256" key="1">
    <source>
        <dbReference type="ARBA" id="ARBA00004370"/>
    </source>
</evidence>
<reference evidence="5" key="1">
    <citation type="journal article" date="2014" name="Front. Microbiol.">
        <title>High frequency of phylogenetically diverse reductive dehalogenase-homologous genes in deep subseafloor sedimentary metagenomes.</title>
        <authorList>
            <person name="Kawai M."/>
            <person name="Futagami T."/>
            <person name="Toyoda A."/>
            <person name="Takaki Y."/>
            <person name="Nishi S."/>
            <person name="Hori S."/>
            <person name="Arai W."/>
            <person name="Tsubouchi T."/>
            <person name="Morono Y."/>
            <person name="Uchiyama I."/>
            <person name="Ito T."/>
            <person name="Fujiyama A."/>
            <person name="Inagaki F."/>
            <person name="Takami H."/>
        </authorList>
    </citation>
    <scope>NUCLEOTIDE SEQUENCE</scope>
    <source>
        <strain evidence="5">Expedition CK06-06</strain>
    </source>
</reference>
<name>X1IHM2_9ZZZZ</name>
<feature type="non-terminal residue" evidence="5">
    <location>
        <position position="251"/>
    </location>
</feature>
<dbReference type="AlphaFoldDB" id="X1IHM2"/>
<dbReference type="Gene3D" id="3.10.20.310">
    <property type="entry name" value="membrane protein fhac"/>
    <property type="match status" value="1"/>
</dbReference>
<evidence type="ECO:0000256" key="2">
    <source>
        <dbReference type="ARBA" id="ARBA00023136"/>
    </source>
</evidence>
<comment type="caution">
    <text evidence="5">The sequence shown here is derived from an EMBL/GenBank/DDBJ whole genome shotgun (WGS) entry which is preliminary data.</text>
</comment>
<dbReference type="InterPro" id="IPR000184">
    <property type="entry name" value="Bac_surfAg_D15"/>
</dbReference>
<accession>X1IHM2</accession>
<evidence type="ECO:0000259" key="3">
    <source>
        <dbReference type="Pfam" id="PF01103"/>
    </source>
</evidence>
<comment type="subcellular location">
    <subcellularLocation>
        <location evidence="1">Membrane</location>
    </subcellularLocation>
</comment>
<dbReference type="Pfam" id="PF07244">
    <property type="entry name" value="POTRA"/>
    <property type="match status" value="1"/>
</dbReference>
<dbReference type="Gene3D" id="2.40.160.50">
    <property type="entry name" value="membrane protein fhac: a member of the omp85/tpsb transporter family"/>
    <property type="match status" value="1"/>
</dbReference>
<feature type="non-terminal residue" evidence="5">
    <location>
        <position position="1"/>
    </location>
</feature>
<organism evidence="5">
    <name type="scientific">marine sediment metagenome</name>
    <dbReference type="NCBI Taxonomy" id="412755"/>
    <lineage>
        <taxon>unclassified sequences</taxon>
        <taxon>metagenomes</taxon>
        <taxon>ecological metagenomes</taxon>
    </lineage>
</organism>